<dbReference type="InterPro" id="IPR047021">
    <property type="entry name" value="REXO1/3/4-like"/>
</dbReference>
<dbReference type="Pfam" id="PF00929">
    <property type="entry name" value="RNase_T"/>
    <property type="match status" value="1"/>
</dbReference>
<evidence type="ECO:0000259" key="5">
    <source>
        <dbReference type="PROSITE" id="PS00028"/>
    </source>
</evidence>
<feature type="domain" description="C2H2-type" evidence="5">
    <location>
        <begin position="31"/>
        <end position="54"/>
    </location>
</feature>
<gene>
    <name evidence="6" type="ORF">LY89DRAFT_682460</name>
</gene>
<accession>A0A194XL11</accession>
<evidence type="ECO:0000313" key="6">
    <source>
        <dbReference type="EMBL" id="KUJ20784.1"/>
    </source>
</evidence>
<evidence type="ECO:0000313" key="7">
    <source>
        <dbReference type="Proteomes" id="UP000070700"/>
    </source>
</evidence>
<dbReference type="AlphaFoldDB" id="A0A194XL11"/>
<feature type="region of interest" description="Disordered" evidence="4">
    <location>
        <begin position="53"/>
        <end position="73"/>
    </location>
</feature>
<dbReference type="PANTHER" id="PTHR12801">
    <property type="entry name" value="RNA EXONUCLEASE REXO1 / RECO3 FAMILY MEMBER-RELATED"/>
    <property type="match status" value="1"/>
</dbReference>
<name>A0A194XL11_MOLSC</name>
<dbReference type="Gene3D" id="3.30.420.10">
    <property type="entry name" value="Ribonuclease H-like superfamily/Ribonuclease H"/>
    <property type="match status" value="1"/>
</dbReference>
<dbReference type="OrthoDB" id="16516at2759"/>
<dbReference type="CDD" id="cd06137">
    <property type="entry name" value="DEDDh_RNase"/>
    <property type="match status" value="1"/>
</dbReference>
<dbReference type="STRING" id="149040.A0A194XL11"/>
<reference evidence="6 7" key="1">
    <citation type="submission" date="2015-10" db="EMBL/GenBank/DDBJ databases">
        <title>Full genome of DAOMC 229536 Phialocephala scopiformis, a fungal endophyte of spruce producing the potent anti-insectan compound rugulosin.</title>
        <authorList>
            <consortium name="DOE Joint Genome Institute"/>
            <person name="Walker A.K."/>
            <person name="Frasz S.L."/>
            <person name="Seifert K.A."/>
            <person name="Miller J.D."/>
            <person name="Mondo S.J."/>
            <person name="Labutti K."/>
            <person name="Lipzen A."/>
            <person name="Dockter R."/>
            <person name="Kennedy M."/>
            <person name="Grigoriev I.V."/>
            <person name="Spatafora J.W."/>
        </authorList>
    </citation>
    <scope>NUCLEOTIDE SEQUENCE [LARGE SCALE GENOMIC DNA]</scope>
    <source>
        <strain evidence="6 7">CBS 120377</strain>
    </source>
</reference>
<dbReference type="GO" id="GO:0005634">
    <property type="term" value="C:nucleus"/>
    <property type="evidence" value="ECO:0007669"/>
    <property type="project" value="TreeGrafter"/>
</dbReference>
<dbReference type="InterPro" id="IPR012337">
    <property type="entry name" value="RNaseH-like_sf"/>
</dbReference>
<dbReference type="Gene3D" id="3.30.160.60">
    <property type="entry name" value="Classic Zinc Finger"/>
    <property type="match status" value="1"/>
</dbReference>
<dbReference type="InterPro" id="IPR013520">
    <property type="entry name" value="Ribonucl_H"/>
</dbReference>
<feature type="compositionally biased region" description="Polar residues" evidence="4">
    <location>
        <begin position="56"/>
        <end position="66"/>
    </location>
</feature>
<organism evidence="6 7">
    <name type="scientific">Mollisia scopiformis</name>
    <name type="common">Conifer needle endophyte fungus</name>
    <name type="synonym">Phialocephala scopiformis</name>
    <dbReference type="NCBI Taxonomy" id="149040"/>
    <lineage>
        <taxon>Eukaryota</taxon>
        <taxon>Fungi</taxon>
        <taxon>Dikarya</taxon>
        <taxon>Ascomycota</taxon>
        <taxon>Pezizomycotina</taxon>
        <taxon>Leotiomycetes</taxon>
        <taxon>Helotiales</taxon>
        <taxon>Mollisiaceae</taxon>
        <taxon>Mollisia</taxon>
    </lineage>
</organism>
<dbReference type="PROSITE" id="PS00028">
    <property type="entry name" value="ZINC_FINGER_C2H2_1"/>
    <property type="match status" value="1"/>
</dbReference>
<sequence length="518" mass="58266">MSFTCPICPQKFATWAALTVHISDNGEHVPCPQLDCIAVFHDEVNMEKHFNKMHKQPSSVSHSTTLQPPPKGRPSWIPLEAFAPQDVPIQSMPPGLGQTSADLRWSVIPAAQYLEAITKLRQRVHSHELLEKRGYFRSSQDNRFQSAPLAAPSILKYYAVALDCEMVGAHDGEKEQSVLARLSVVDYLTGFTIIDSLVQPDMRVTDWRTRYSGVTPAAMHTAVRAGKAIRGHSGAREALWRFIDSETVIVGQSLRNDFEALKIIHSRIVDSGIVTAEAINVPSQTQVGLKVSCAELLGISIQQDRRRGHDSVEDSLAAREVVLFCLNQTEKLETWAKVKREEHAKAAARREVLAAKQRAERREALDKKIAWSRDPWPEEPTREEAAVRTVRLPLAESLLRMIMRVSKQNEMISPLQATWGTTISRTRQEWSEAPSENGYDRLFPIVKLPLSKYADALVHDKRDEKLDQGWSFSNSQAEEQLDVHAETSQTILDQPLDCSEDAFLMEPLIPFSPRRDGC</sequence>
<keyword evidence="1" id="KW-0540">Nuclease</keyword>
<keyword evidence="3" id="KW-0269">Exonuclease</keyword>
<dbReference type="RefSeq" id="XP_018075139.1">
    <property type="nucleotide sequence ID" value="XM_018214517.1"/>
</dbReference>
<dbReference type="InterPro" id="IPR013087">
    <property type="entry name" value="Znf_C2H2_type"/>
</dbReference>
<evidence type="ECO:0000256" key="3">
    <source>
        <dbReference type="ARBA" id="ARBA00022839"/>
    </source>
</evidence>
<dbReference type="GeneID" id="28824243"/>
<dbReference type="Pfam" id="PF00096">
    <property type="entry name" value="zf-C2H2"/>
    <property type="match status" value="1"/>
</dbReference>
<proteinExistence type="predicted"/>
<dbReference type="KEGG" id="psco:LY89DRAFT_682460"/>
<evidence type="ECO:0000256" key="2">
    <source>
        <dbReference type="ARBA" id="ARBA00022801"/>
    </source>
</evidence>
<dbReference type="Proteomes" id="UP000070700">
    <property type="component" value="Unassembled WGS sequence"/>
</dbReference>
<evidence type="ECO:0000256" key="1">
    <source>
        <dbReference type="ARBA" id="ARBA00022722"/>
    </source>
</evidence>
<dbReference type="SUPFAM" id="SSF53098">
    <property type="entry name" value="Ribonuclease H-like"/>
    <property type="match status" value="1"/>
</dbReference>
<dbReference type="GO" id="GO:0000027">
    <property type="term" value="P:ribosomal large subunit assembly"/>
    <property type="evidence" value="ECO:0007669"/>
    <property type="project" value="TreeGrafter"/>
</dbReference>
<dbReference type="GO" id="GO:0004527">
    <property type="term" value="F:exonuclease activity"/>
    <property type="evidence" value="ECO:0007669"/>
    <property type="project" value="UniProtKB-KW"/>
</dbReference>
<dbReference type="SMART" id="SM00479">
    <property type="entry name" value="EXOIII"/>
    <property type="match status" value="1"/>
</dbReference>
<evidence type="ECO:0000256" key="4">
    <source>
        <dbReference type="SAM" id="MobiDB-lite"/>
    </source>
</evidence>
<dbReference type="EMBL" id="KQ947409">
    <property type="protein sequence ID" value="KUJ20784.1"/>
    <property type="molecule type" value="Genomic_DNA"/>
</dbReference>
<keyword evidence="2" id="KW-0378">Hydrolase</keyword>
<protein>
    <submittedName>
        <fullName evidence="6">Ribonuclease H-like protein</fullName>
    </submittedName>
</protein>
<keyword evidence="7" id="KW-1185">Reference proteome</keyword>
<dbReference type="GO" id="GO:0006364">
    <property type="term" value="P:rRNA processing"/>
    <property type="evidence" value="ECO:0007669"/>
    <property type="project" value="TreeGrafter"/>
</dbReference>
<dbReference type="PANTHER" id="PTHR12801:SF114">
    <property type="entry name" value="EXONUCLEASE, PUTATIVE (AFU_ORTHOLOGUE AFUA_7G00870)-RELATED"/>
    <property type="match status" value="1"/>
</dbReference>
<dbReference type="SMART" id="SM00355">
    <property type="entry name" value="ZnF_C2H2"/>
    <property type="match status" value="2"/>
</dbReference>
<dbReference type="InParanoid" id="A0A194XL11"/>
<dbReference type="GO" id="GO:0003676">
    <property type="term" value="F:nucleic acid binding"/>
    <property type="evidence" value="ECO:0007669"/>
    <property type="project" value="InterPro"/>
</dbReference>
<dbReference type="InterPro" id="IPR036397">
    <property type="entry name" value="RNaseH_sf"/>
</dbReference>